<name>A0A926DS31_9FIRM</name>
<dbReference type="EMBL" id="JACRSQ010000004">
    <property type="protein sequence ID" value="MBC8542754.1"/>
    <property type="molecule type" value="Genomic_DNA"/>
</dbReference>
<dbReference type="PROSITE" id="PS51918">
    <property type="entry name" value="RADICAL_SAM"/>
    <property type="match status" value="1"/>
</dbReference>
<dbReference type="CDD" id="cd01335">
    <property type="entry name" value="Radical_SAM"/>
    <property type="match status" value="1"/>
</dbReference>
<dbReference type="GO" id="GO:0051539">
    <property type="term" value="F:4 iron, 4 sulfur cluster binding"/>
    <property type="evidence" value="ECO:0007669"/>
    <property type="project" value="UniProtKB-KW"/>
</dbReference>
<dbReference type="Pfam" id="PF04055">
    <property type="entry name" value="Radical_SAM"/>
    <property type="match status" value="1"/>
</dbReference>
<dbReference type="InterPro" id="IPR006158">
    <property type="entry name" value="Cobalamin-bd"/>
</dbReference>
<comment type="caution">
    <text evidence="10">The sequence shown here is derived from an EMBL/GenBank/DDBJ whole genome shotgun (WGS) entry which is preliminary data.</text>
</comment>
<dbReference type="InterPro" id="IPR034466">
    <property type="entry name" value="Methyltransferase_Class_B"/>
</dbReference>
<reference evidence="10" key="1">
    <citation type="submission" date="2020-08" db="EMBL/GenBank/DDBJ databases">
        <title>Genome public.</title>
        <authorList>
            <person name="Liu C."/>
            <person name="Sun Q."/>
        </authorList>
    </citation>
    <scope>NUCLEOTIDE SEQUENCE</scope>
    <source>
        <strain evidence="10">NSJ-32</strain>
    </source>
</reference>
<evidence type="ECO:0000256" key="2">
    <source>
        <dbReference type="ARBA" id="ARBA00022603"/>
    </source>
</evidence>
<protein>
    <submittedName>
        <fullName evidence="10">B12-binding domain-containing radical SAM protein</fullName>
    </submittedName>
</protein>
<keyword evidence="6" id="KW-0408">Iron</keyword>
<keyword evidence="7" id="KW-0411">Iron-sulfur</keyword>
<dbReference type="SFLD" id="SFLDS00029">
    <property type="entry name" value="Radical_SAM"/>
    <property type="match status" value="1"/>
</dbReference>
<keyword evidence="5" id="KW-0479">Metal-binding</keyword>
<keyword evidence="4" id="KW-0949">S-adenosyl-L-methionine</keyword>
<dbReference type="Proteomes" id="UP000657006">
    <property type="component" value="Unassembled WGS sequence"/>
</dbReference>
<dbReference type="GO" id="GO:0046872">
    <property type="term" value="F:metal ion binding"/>
    <property type="evidence" value="ECO:0007669"/>
    <property type="project" value="UniProtKB-KW"/>
</dbReference>
<dbReference type="SFLD" id="SFLDG01082">
    <property type="entry name" value="B12-binding_domain_containing"/>
    <property type="match status" value="1"/>
</dbReference>
<dbReference type="SFLD" id="SFLDG01123">
    <property type="entry name" value="methyltransferase_(Class_B)"/>
    <property type="match status" value="1"/>
</dbReference>
<dbReference type="SUPFAM" id="SSF102114">
    <property type="entry name" value="Radical SAM enzymes"/>
    <property type="match status" value="1"/>
</dbReference>
<dbReference type="AlphaFoldDB" id="A0A926DS31"/>
<evidence type="ECO:0000256" key="1">
    <source>
        <dbReference type="ARBA" id="ARBA00001966"/>
    </source>
</evidence>
<dbReference type="InterPro" id="IPR036724">
    <property type="entry name" value="Cobalamin-bd_sf"/>
</dbReference>
<evidence type="ECO:0000313" key="11">
    <source>
        <dbReference type="Proteomes" id="UP000657006"/>
    </source>
</evidence>
<dbReference type="SUPFAM" id="SSF52242">
    <property type="entry name" value="Cobalamin (vitamin B12)-binding domain"/>
    <property type="match status" value="1"/>
</dbReference>
<organism evidence="10 11">
    <name type="scientific">Bianquea renquensis</name>
    <dbReference type="NCBI Taxonomy" id="2763661"/>
    <lineage>
        <taxon>Bacteria</taxon>
        <taxon>Bacillati</taxon>
        <taxon>Bacillota</taxon>
        <taxon>Clostridia</taxon>
        <taxon>Eubacteriales</taxon>
        <taxon>Bianqueaceae</taxon>
        <taxon>Bianquea</taxon>
    </lineage>
</organism>
<dbReference type="PANTHER" id="PTHR43409">
    <property type="entry name" value="ANAEROBIC MAGNESIUM-PROTOPORPHYRIN IX MONOMETHYL ESTER CYCLASE-RELATED"/>
    <property type="match status" value="1"/>
</dbReference>
<dbReference type="SMART" id="SM00729">
    <property type="entry name" value="Elp3"/>
    <property type="match status" value="1"/>
</dbReference>
<evidence type="ECO:0000259" key="8">
    <source>
        <dbReference type="PROSITE" id="PS51332"/>
    </source>
</evidence>
<evidence type="ECO:0000256" key="5">
    <source>
        <dbReference type="ARBA" id="ARBA00022723"/>
    </source>
</evidence>
<dbReference type="InterPro" id="IPR006638">
    <property type="entry name" value="Elp3/MiaA/NifB-like_rSAM"/>
</dbReference>
<dbReference type="GO" id="GO:0003824">
    <property type="term" value="F:catalytic activity"/>
    <property type="evidence" value="ECO:0007669"/>
    <property type="project" value="InterPro"/>
</dbReference>
<evidence type="ECO:0000313" key="10">
    <source>
        <dbReference type="EMBL" id="MBC8542754.1"/>
    </source>
</evidence>
<dbReference type="PANTHER" id="PTHR43409:SF7">
    <property type="entry name" value="BLL1977 PROTEIN"/>
    <property type="match status" value="1"/>
</dbReference>
<gene>
    <name evidence="10" type="ORF">H8730_04230</name>
</gene>
<keyword evidence="2" id="KW-0489">Methyltransferase</keyword>
<evidence type="ECO:0000259" key="9">
    <source>
        <dbReference type="PROSITE" id="PS51918"/>
    </source>
</evidence>
<dbReference type="Gene3D" id="3.80.30.20">
    <property type="entry name" value="tm_1862 like domain"/>
    <property type="match status" value="1"/>
</dbReference>
<evidence type="ECO:0000256" key="6">
    <source>
        <dbReference type="ARBA" id="ARBA00023004"/>
    </source>
</evidence>
<proteinExistence type="predicted"/>
<feature type="domain" description="B12-binding" evidence="8">
    <location>
        <begin position="8"/>
        <end position="144"/>
    </location>
</feature>
<dbReference type="PROSITE" id="PS51332">
    <property type="entry name" value="B12_BINDING"/>
    <property type="match status" value="1"/>
</dbReference>
<dbReference type="InterPro" id="IPR051198">
    <property type="entry name" value="BchE-like"/>
</dbReference>
<evidence type="ECO:0000256" key="3">
    <source>
        <dbReference type="ARBA" id="ARBA00022679"/>
    </source>
</evidence>
<dbReference type="Pfam" id="PF02310">
    <property type="entry name" value="B12-binding"/>
    <property type="match status" value="1"/>
</dbReference>
<feature type="domain" description="Radical SAM core" evidence="9">
    <location>
        <begin position="192"/>
        <end position="422"/>
    </location>
</feature>
<dbReference type="GO" id="GO:0031419">
    <property type="term" value="F:cobalamin binding"/>
    <property type="evidence" value="ECO:0007669"/>
    <property type="project" value="InterPro"/>
</dbReference>
<evidence type="ECO:0000256" key="7">
    <source>
        <dbReference type="ARBA" id="ARBA00023014"/>
    </source>
</evidence>
<evidence type="ECO:0000256" key="4">
    <source>
        <dbReference type="ARBA" id="ARBA00022691"/>
    </source>
</evidence>
<comment type="cofactor">
    <cofactor evidence="1">
        <name>[4Fe-4S] cluster</name>
        <dbReference type="ChEBI" id="CHEBI:49883"/>
    </cofactor>
</comment>
<dbReference type="RefSeq" id="WP_177719281.1">
    <property type="nucleotide sequence ID" value="NZ_JACRSQ010000004.1"/>
</dbReference>
<dbReference type="InterPro" id="IPR058240">
    <property type="entry name" value="rSAM_sf"/>
</dbReference>
<keyword evidence="11" id="KW-1185">Reference proteome</keyword>
<dbReference type="InterPro" id="IPR023404">
    <property type="entry name" value="rSAM_horseshoe"/>
</dbReference>
<dbReference type="InterPro" id="IPR007197">
    <property type="entry name" value="rSAM"/>
</dbReference>
<accession>A0A926DS31</accession>
<keyword evidence="3" id="KW-0808">Transferase</keyword>
<sequence length="453" mass="52333">MYKILLLYPSLLNAASQETTTLYTDIPLSIVTLAAQFHQSDYEVDIVDERLEEISASDLARKLQNTVMVGISAITSYQIVNGLRAIERIKRIDNQIPIVWGGWHASLMPEETIRHPLVDMVMVGQGEANIRKLADCLRDHRALDEIPNLLYKNQDGTVVKTTVQRDPNFQMQTNLIYGYENLSMERYIHSAWGNKRILGYESSRGCPYGCSFCSISAVFQQKWYGLPADNVYRDLRWLYDHYRIDAVHFFDNNFFVDKARALTLAQLLGDHSPIRWDGTVAIRQFIKFTKQEIHKLKAGGLYRIIAGVESGDEEVLAKINKKHTNEQVLELVHRCREEGLQPSLSFMMGFPWNPEQDTERTMRLIEQIREIHPGTEILLFVFSPYLGTPLYRAAIEYGMKFPTSLDGWANFTYDAIQTPWISRGLARKMGRYLQFFETKVMPANEESFFKRFT</sequence>
<dbReference type="CDD" id="cd02068">
    <property type="entry name" value="radical_SAM_B12_BD"/>
    <property type="match status" value="1"/>
</dbReference>
<dbReference type="Gene3D" id="3.40.50.280">
    <property type="entry name" value="Cobalamin-binding domain"/>
    <property type="match status" value="1"/>
</dbReference>